<name>A0ABM7YDA4_9EURY</name>
<sequence>MRRLTGSRYCYVTYIDPENGDSVAIKFSQVTSQCAYYNSMGEARFKVQKNGKYGGLLGYSMDTGKSFFTNDPTNHPIAHGIPKDHKIIRRFLSVAVKYDNKVLGQIVLADPPRDYNVNDLKISIEIGQPYARILQGFYDGRIPLK</sequence>
<protein>
    <submittedName>
        <fullName evidence="2">Histidine kinase</fullName>
    </submittedName>
</protein>
<dbReference type="InterPro" id="IPR003018">
    <property type="entry name" value="GAF"/>
</dbReference>
<dbReference type="SUPFAM" id="SSF55781">
    <property type="entry name" value="GAF domain-like"/>
    <property type="match status" value="1"/>
</dbReference>
<dbReference type="EMBL" id="AP025698">
    <property type="protein sequence ID" value="BDH79316.1"/>
    <property type="molecule type" value="Genomic_DNA"/>
</dbReference>
<proteinExistence type="predicted"/>
<dbReference type="InterPro" id="IPR029016">
    <property type="entry name" value="GAF-like_dom_sf"/>
</dbReference>
<dbReference type="GO" id="GO:0016301">
    <property type="term" value="F:kinase activity"/>
    <property type="evidence" value="ECO:0007669"/>
    <property type="project" value="UniProtKB-KW"/>
</dbReference>
<gene>
    <name evidence="2" type="ORF">MTTB_06950</name>
</gene>
<dbReference type="Proteomes" id="UP000831817">
    <property type="component" value="Chromosome"/>
</dbReference>
<keyword evidence="2" id="KW-0808">Transferase</keyword>
<evidence type="ECO:0000313" key="3">
    <source>
        <dbReference type="Proteomes" id="UP000831817"/>
    </source>
</evidence>
<dbReference type="Gene3D" id="3.30.450.40">
    <property type="match status" value="1"/>
</dbReference>
<keyword evidence="3" id="KW-1185">Reference proteome</keyword>
<reference evidence="2 3" key="1">
    <citation type="submission" date="2022-04" db="EMBL/GenBank/DDBJ databases">
        <title>Complete genome of Methanothermobacter tenebrarum strain RMAS.</title>
        <authorList>
            <person name="Nakamura K."/>
            <person name="Oshima K."/>
            <person name="Hattori M."/>
            <person name="Kamagata Y."/>
            <person name="Takamizawa K."/>
        </authorList>
    </citation>
    <scope>NUCLEOTIDE SEQUENCE [LARGE SCALE GENOMIC DNA]</scope>
    <source>
        <strain evidence="2 3">RMAS</strain>
    </source>
</reference>
<organism evidence="2 3">
    <name type="scientific">Methanothermobacter tenebrarum</name>
    <dbReference type="NCBI Taxonomy" id="680118"/>
    <lineage>
        <taxon>Archaea</taxon>
        <taxon>Methanobacteriati</taxon>
        <taxon>Methanobacteriota</taxon>
        <taxon>Methanomada group</taxon>
        <taxon>Methanobacteria</taxon>
        <taxon>Methanobacteriales</taxon>
        <taxon>Methanobacteriaceae</taxon>
        <taxon>Methanothermobacter</taxon>
    </lineage>
</organism>
<evidence type="ECO:0000313" key="2">
    <source>
        <dbReference type="EMBL" id="BDH79316.1"/>
    </source>
</evidence>
<dbReference type="Pfam" id="PF13185">
    <property type="entry name" value="GAF_2"/>
    <property type="match status" value="1"/>
</dbReference>
<accession>A0ABM7YDA4</accession>
<keyword evidence="2" id="KW-0418">Kinase</keyword>
<feature type="domain" description="GAF" evidence="1">
    <location>
        <begin position="2"/>
        <end position="134"/>
    </location>
</feature>
<evidence type="ECO:0000259" key="1">
    <source>
        <dbReference type="Pfam" id="PF13185"/>
    </source>
</evidence>